<evidence type="ECO:0000313" key="1">
    <source>
        <dbReference type="EMBL" id="NNA47970.1"/>
    </source>
</evidence>
<dbReference type="Gene3D" id="2.30.110.50">
    <property type="match status" value="1"/>
</dbReference>
<comment type="caution">
    <text evidence="1">The sequence shown here is derived from an EMBL/GenBank/DDBJ whole genome shotgun (WGS) entry which is preliminary data.</text>
</comment>
<name>A0A7Y1LKT4_9PSED</name>
<dbReference type="Pfam" id="PF05954">
    <property type="entry name" value="Phage_GPD"/>
    <property type="match status" value="1"/>
</dbReference>
<protein>
    <submittedName>
        <fullName evidence="1">Type VI secretion system tip protein VgrG</fullName>
    </submittedName>
</protein>
<feature type="non-terminal residue" evidence="1">
    <location>
        <position position="105"/>
    </location>
</feature>
<proteinExistence type="predicted"/>
<dbReference type="SUPFAM" id="SSF69279">
    <property type="entry name" value="Phage tail proteins"/>
    <property type="match status" value="1"/>
</dbReference>
<dbReference type="AlphaFoldDB" id="A0A7Y1LKT4"/>
<dbReference type="RefSeq" id="WP_275941903.1">
    <property type="nucleotide sequence ID" value="NZ_JAAQYK010000012.1"/>
</dbReference>
<gene>
    <name evidence="1" type="ORF">HBO18_28015</name>
</gene>
<dbReference type="EMBL" id="JAAQYK010000012">
    <property type="protein sequence ID" value="NNA47970.1"/>
    <property type="molecule type" value="Genomic_DNA"/>
</dbReference>
<accession>A0A7Y1LKT4</accession>
<reference evidence="1 2" key="1">
    <citation type="journal article" date="2020" name="Front. Microbiol.">
        <title>Genetic Organization of the aprX-lipA2 Operon Affects the Proteolytic Potential of Pseudomonas Species in Milk.</title>
        <authorList>
            <person name="Maier C."/>
            <person name="Huptas C."/>
            <person name="von Neubeck M."/>
            <person name="Scherer S."/>
            <person name="Wenning M."/>
            <person name="Lucking G."/>
        </authorList>
    </citation>
    <scope>NUCLEOTIDE SEQUENCE [LARGE SCALE GENOMIC DNA]</scope>
    <source>
        <strain evidence="1 2">WS 4997</strain>
    </source>
</reference>
<sequence length="105" mass="11518">MPIDPASLLSSQKHRLIKLTVQTESDHELLLDSFSGHEAISQPFSFDLALLSRDPLIELKTVVGQPTLLEIELANGAHRCIHGHITAFNHLNNDGGLSYYSATLS</sequence>
<evidence type="ECO:0000313" key="2">
    <source>
        <dbReference type="Proteomes" id="UP000583279"/>
    </source>
</evidence>
<organism evidence="1 2">
    <name type="scientific">Pseudomonas lactis</name>
    <dbReference type="NCBI Taxonomy" id="1615674"/>
    <lineage>
        <taxon>Bacteria</taxon>
        <taxon>Pseudomonadati</taxon>
        <taxon>Pseudomonadota</taxon>
        <taxon>Gammaproteobacteria</taxon>
        <taxon>Pseudomonadales</taxon>
        <taxon>Pseudomonadaceae</taxon>
        <taxon>Pseudomonas</taxon>
    </lineage>
</organism>
<dbReference type="Proteomes" id="UP000583279">
    <property type="component" value="Unassembled WGS sequence"/>
</dbReference>